<sequence length="188" mass="20751">MDRKRKSLVAKGKGKLAMPPTRKSPRLAGLRPSSPPFSPKSVLAIAAAKVETYPKAQESVQAPVVEPKPKKVEVIDLVSDEEEEAQEKEAAMEQPPLEDLNYEEKEEEDPEESVEPEEAPSSWSLLSPFPATPDLAPREYDDPHYWNYDGDLDQWGTNVAGGESAAAQDWDSTVEEKEDHSTSSTSTD</sequence>
<dbReference type="Proteomes" id="UP001341840">
    <property type="component" value="Unassembled WGS sequence"/>
</dbReference>
<evidence type="ECO:0000313" key="3">
    <source>
        <dbReference type="Proteomes" id="UP001341840"/>
    </source>
</evidence>
<dbReference type="EMBL" id="JASCZI010090789">
    <property type="protein sequence ID" value="MED6146533.1"/>
    <property type="molecule type" value="Genomic_DNA"/>
</dbReference>
<proteinExistence type="predicted"/>
<reference evidence="2 3" key="1">
    <citation type="journal article" date="2023" name="Plants (Basel)">
        <title>Bridging the Gap: Combining Genomics and Transcriptomics Approaches to Understand Stylosanthes scabra, an Orphan Legume from the Brazilian Caatinga.</title>
        <authorList>
            <person name="Ferreira-Neto J.R.C."/>
            <person name="da Silva M.D."/>
            <person name="Binneck E."/>
            <person name="de Melo N.F."/>
            <person name="da Silva R.H."/>
            <person name="de Melo A.L.T.M."/>
            <person name="Pandolfi V."/>
            <person name="Bustamante F.O."/>
            <person name="Brasileiro-Vidal A.C."/>
            <person name="Benko-Iseppon A.M."/>
        </authorList>
    </citation>
    <scope>NUCLEOTIDE SEQUENCE [LARGE SCALE GENOMIC DNA]</scope>
    <source>
        <tissue evidence="2">Leaves</tissue>
    </source>
</reference>
<accession>A0ABU6TEY1</accession>
<feature type="compositionally biased region" description="Acidic residues" evidence="1">
    <location>
        <begin position="100"/>
        <end position="118"/>
    </location>
</feature>
<name>A0ABU6TEY1_9FABA</name>
<gene>
    <name evidence="2" type="ORF">PIB30_035327</name>
</gene>
<organism evidence="2 3">
    <name type="scientific">Stylosanthes scabra</name>
    <dbReference type="NCBI Taxonomy" id="79078"/>
    <lineage>
        <taxon>Eukaryota</taxon>
        <taxon>Viridiplantae</taxon>
        <taxon>Streptophyta</taxon>
        <taxon>Embryophyta</taxon>
        <taxon>Tracheophyta</taxon>
        <taxon>Spermatophyta</taxon>
        <taxon>Magnoliopsida</taxon>
        <taxon>eudicotyledons</taxon>
        <taxon>Gunneridae</taxon>
        <taxon>Pentapetalae</taxon>
        <taxon>rosids</taxon>
        <taxon>fabids</taxon>
        <taxon>Fabales</taxon>
        <taxon>Fabaceae</taxon>
        <taxon>Papilionoideae</taxon>
        <taxon>50 kb inversion clade</taxon>
        <taxon>dalbergioids sensu lato</taxon>
        <taxon>Dalbergieae</taxon>
        <taxon>Pterocarpus clade</taxon>
        <taxon>Stylosanthes</taxon>
    </lineage>
</organism>
<keyword evidence="3" id="KW-1185">Reference proteome</keyword>
<feature type="region of interest" description="Disordered" evidence="1">
    <location>
        <begin position="75"/>
        <end position="188"/>
    </location>
</feature>
<feature type="compositionally biased region" description="Basic residues" evidence="1">
    <location>
        <begin position="1"/>
        <end position="14"/>
    </location>
</feature>
<comment type="caution">
    <text evidence="2">The sequence shown here is derived from an EMBL/GenBank/DDBJ whole genome shotgun (WGS) entry which is preliminary data.</text>
</comment>
<evidence type="ECO:0000313" key="2">
    <source>
        <dbReference type="EMBL" id="MED6146533.1"/>
    </source>
</evidence>
<protein>
    <submittedName>
        <fullName evidence="2">Uncharacterized protein</fullName>
    </submittedName>
</protein>
<evidence type="ECO:0000256" key="1">
    <source>
        <dbReference type="SAM" id="MobiDB-lite"/>
    </source>
</evidence>
<feature type="region of interest" description="Disordered" evidence="1">
    <location>
        <begin position="1"/>
        <end position="38"/>
    </location>
</feature>